<name>A0A2M8KJ78_9BACT</name>
<sequence>MPKQPNKGLKPRPPVVVVLGHVDHGKTSILDYIRQTKVVDKESGGITQHIGAYQIKTAKREITFIDTPGHEAFSAMRSRGAKVADVAVLVVA</sequence>
<dbReference type="PANTHER" id="PTHR43381:SF5">
    <property type="entry name" value="TR-TYPE G DOMAIN-CONTAINING PROTEIN"/>
    <property type="match status" value="1"/>
</dbReference>
<dbReference type="InterPro" id="IPR005225">
    <property type="entry name" value="Small_GTP-bd"/>
</dbReference>
<protein>
    <submittedName>
        <fullName evidence="7">Translation initiation factor IF-2-like protein</fullName>
    </submittedName>
</protein>
<dbReference type="GO" id="GO:0003743">
    <property type="term" value="F:translation initiation factor activity"/>
    <property type="evidence" value="ECO:0007669"/>
    <property type="project" value="UniProtKB-KW"/>
</dbReference>
<dbReference type="InterPro" id="IPR000795">
    <property type="entry name" value="T_Tr_GTP-bd_dom"/>
</dbReference>
<evidence type="ECO:0000256" key="3">
    <source>
        <dbReference type="ARBA" id="ARBA00022741"/>
    </source>
</evidence>
<dbReference type="NCBIfam" id="TIGR00231">
    <property type="entry name" value="small_GTP"/>
    <property type="match status" value="1"/>
</dbReference>
<gene>
    <name evidence="7" type="ORF">COU85_00835</name>
</gene>
<keyword evidence="4" id="KW-0648">Protein biosynthesis</keyword>
<feature type="non-terminal residue" evidence="7">
    <location>
        <position position="92"/>
    </location>
</feature>
<comment type="caution">
    <text evidence="7">The sequence shown here is derived from an EMBL/GenBank/DDBJ whole genome shotgun (WGS) entry which is preliminary data.</text>
</comment>
<evidence type="ECO:0000256" key="2">
    <source>
        <dbReference type="ARBA" id="ARBA00022540"/>
    </source>
</evidence>
<dbReference type="SUPFAM" id="SSF52540">
    <property type="entry name" value="P-loop containing nucleoside triphosphate hydrolases"/>
    <property type="match status" value="1"/>
</dbReference>
<evidence type="ECO:0000256" key="1">
    <source>
        <dbReference type="ARBA" id="ARBA00007733"/>
    </source>
</evidence>
<dbReference type="PROSITE" id="PS51722">
    <property type="entry name" value="G_TR_2"/>
    <property type="match status" value="1"/>
</dbReference>
<evidence type="ECO:0000313" key="8">
    <source>
        <dbReference type="Proteomes" id="UP000231086"/>
    </source>
</evidence>
<dbReference type="GO" id="GO:0005525">
    <property type="term" value="F:GTP binding"/>
    <property type="evidence" value="ECO:0007669"/>
    <property type="project" value="UniProtKB-KW"/>
</dbReference>
<evidence type="ECO:0000256" key="4">
    <source>
        <dbReference type="ARBA" id="ARBA00022917"/>
    </source>
</evidence>
<feature type="domain" description="Tr-type G" evidence="6">
    <location>
        <begin position="11"/>
        <end position="92"/>
    </location>
</feature>
<dbReference type="GO" id="GO:0003924">
    <property type="term" value="F:GTPase activity"/>
    <property type="evidence" value="ECO:0007669"/>
    <property type="project" value="InterPro"/>
</dbReference>
<dbReference type="EMBL" id="PFEA01000017">
    <property type="protein sequence ID" value="PJE59962.1"/>
    <property type="molecule type" value="Genomic_DNA"/>
</dbReference>
<proteinExistence type="inferred from homology"/>
<evidence type="ECO:0000259" key="6">
    <source>
        <dbReference type="PROSITE" id="PS51722"/>
    </source>
</evidence>
<dbReference type="InterPro" id="IPR015760">
    <property type="entry name" value="TIF_IF2"/>
</dbReference>
<comment type="similarity">
    <text evidence="1">Belongs to the TRAFAC class translation factor GTPase superfamily. Classic translation factor GTPase family. IF-2 subfamily.</text>
</comment>
<dbReference type="GO" id="GO:0005829">
    <property type="term" value="C:cytosol"/>
    <property type="evidence" value="ECO:0007669"/>
    <property type="project" value="TreeGrafter"/>
</dbReference>
<dbReference type="AlphaFoldDB" id="A0A2M8KJ78"/>
<dbReference type="Pfam" id="PF00009">
    <property type="entry name" value="GTP_EFTU"/>
    <property type="match status" value="1"/>
</dbReference>
<dbReference type="Gene3D" id="3.40.50.300">
    <property type="entry name" value="P-loop containing nucleotide triphosphate hydrolases"/>
    <property type="match status" value="1"/>
</dbReference>
<reference evidence="8" key="1">
    <citation type="submission" date="2017-09" db="EMBL/GenBank/DDBJ databases">
        <title>Depth-based differentiation of microbial function through sediment-hosted aquifers and enrichment of novel symbionts in the deep terrestrial subsurface.</title>
        <authorList>
            <person name="Probst A.J."/>
            <person name="Ladd B."/>
            <person name="Jarett J.K."/>
            <person name="Geller-Mcgrath D.E."/>
            <person name="Sieber C.M.K."/>
            <person name="Emerson J.B."/>
            <person name="Anantharaman K."/>
            <person name="Thomas B.C."/>
            <person name="Malmstrom R."/>
            <person name="Stieglmeier M."/>
            <person name="Klingl A."/>
            <person name="Woyke T."/>
            <person name="Ryan C.M."/>
            <person name="Banfield J.F."/>
        </authorList>
    </citation>
    <scope>NUCLEOTIDE SEQUENCE [LARGE SCALE GENOMIC DNA]</scope>
</reference>
<keyword evidence="5" id="KW-0342">GTP-binding</keyword>
<dbReference type="PANTHER" id="PTHR43381">
    <property type="entry name" value="TRANSLATION INITIATION FACTOR IF-2-RELATED"/>
    <property type="match status" value="1"/>
</dbReference>
<dbReference type="Proteomes" id="UP000231086">
    <property type="component" value="Unassembled WGS sequence"/>
</dbReference>
<evidence type="ECO:0000256" key="5">
    <source>
        <dbReference type="ARBA" id="ARBA00023134"/>
    </source>
</evidence>
<keyword evidence="3" id="KW-0547">Nucleotide-binding</keyword>
<accession>A0A2M8KJ78</accession>
<evidence type="ECO:0000313" key="7">
    <source>
        <dbReference type="EMBL" id="PJE59962.1"/>
    </source>
</evidence>
<dbReference type="InterPro" id="IPR027417">
    <property type="entry name" value="P-loop_NTPase"/>
</dbReference>
<organism evidence="7 8">
    <name type="scientific">Candidatus Portnoybacteria bacterium CG10_big_fil_rev_8_21_14_0_10_44_7</name>
    <dbReference type="NCBI Taxonomy" id="1974816"/>
    <lineage>
        <taxon>Bacteria</taxon>
        <taxon>Candidatus Portnoyibacteriota</taxon>
    </lineage>
</organism>
<keyword evidence="2 7" id="KW-0396">Initiation factor</keyword>